<protein>
    <submittedName>
        <fullName evidence="1">Uncharacterized protein</fullName>
    </submittedName>
</protein>
<dbReference type="EMBL" id="GBRH01187550">
    <property type="protein sequence ID" value="JAE10346.1"/>
    <property type="molecule type" value="Transcribed_RNA"/>
</dbReference>
<proteinExistence type="predicted"/>
<accession>A0A0A9FJN9</accession>
<dbReference type="AlphaFoldDB" id="A0A0A9FJN9"/>
<evidence type="ECO:0000313" key="1">
    <source>
        <dbReference type="EMBL" id="JAE10346.1"/>
    </source>
</evidence>
<reference evidence="1" key="2">
    <citation type="journal article" date="2015" name="Data Brief">
        <title>Shoot transcriptome of the giant reed, Arundo donax.</title>
        <authorList>
            <person name="Barrero R.A."/>
            <person name="Guerrero F.D."/>
            <person name="Moolhuijzen P."/>
            <person name="Goolsby J.A."/>
            <person name="Tidwell J."/>
            <person name="Bellgard S.E."/>
            <person name="Bellgard M.I."/>
        </authorList>
    </citation>
    <scope>NUCLEOTIDE SEQUENCE</scope>
    <source>
        <tissue evidence="1">Shoot tissue taken approximately 20 cm above the soil surface</tissue>
    </source>
</reference>
<sequence length="22" mass="2466">MLRLVALSAHRGTPHVDDSNFE</sequence>
<organism evidence="1">
    <name type="scientific">Arundo donax</name>
    <name type="common">Giant reed</name>
    <name type="synonym">Donax arundinaceus</name>
    <dbReference type="NCBI Taxonomy" id="35708"/>
    <lineage>
        <taxon>Eukaryota</taxon>
        <taxon>Viridiplantae</taxon>
        <taxon>Streptophyta</taxon>
        <taxon>Embryophyta</taxon>
        <taxon>Tracheophyta</taxon>
        <taxon>Spermatophyta</taxon>
        <taxon>Magnoliopsida</taxon>
        <taxon>Liliopsida</taxon>
        <taxon>Poales</taxon>
        <taxon>Poaceae</taxon>
        <taxon>PACMAD clade</taxon>
        <taxon>Arundinoideae</taxon>
        <taxon>Arundineae</taxon>
        <taxon>Arundo</taxon>
    </lineage>
</organism>
<reference evidence="1" key="1">
    <citation type="submission" date="2014-09" db="EMBL/GenBank/DDBJ databases">
        <authorList>
            <person name="Magalhaes I.L.F."/>
            <person name="Oliveira U."/>
            <person name="Santos F.R."/>
            <person name="Vidigal T.H.D.A."/>
            <person name="Brescovit A.D."/>
            <person name="Santos A.J."/>
        </authorList>
    </citation>
    <scope>NUCLEOTIDE SEQUENCE</scope>
    <source>
        <tissue evidence="1">Shoot tissue taken approximately 20 cm above the soil surface</tissue>
    </source>
</reference>
<name>A0A0A9FJN9_ARUDO</name>